<feature type="transmembrane region" description="Helical" evidence="2">
    <location>
        <begin position="72"/>
        <end position="93"/>
    </location>
</feature>
<proteinExistence type="predicted"/>
<dbReference type="AlphaFoldDB" id="A0A9D2DC37"/>
<reference evidence="3" key="1">
    <citation type="journal article" date="2021" name="PeerJ">
        <title>Extensive microbial diversity within the chicken gut microbiome revealed by metagenomics and culture.</title>
        <authorList>
            <person name="Gilroy R."/>
            <person name="Ravi A."/>
            <person name="Getino M."/>
            <person name="Pursley I."/>
            <person name="Horton D.L."/>
            <person name="Alikhan N.F."/>
            <person name="Baker D."/>
            <person name="Gharbi K."/>
            <person name="Hall N."/>
            <person name="Watson M."/>
            <person name="Adriaenssens E.M."/>
            <person name="Foster-Nyarko E."/>
            <person name="Jarju S."/>
            <person name="Secka A."/>
            <person name="Antonio M."/>
            <person name="Oren A."/>
            <person name="Chaudhuri R.R."/>
            <person name="La Ragione R."/>
            <person name="Hildebrand F."/>
            <person name="Pallen M.J."/>
        </authorList>
    </citation>
    <scope>NUCLEOTIDE SEQUENCE</scope>
    <source>
        <strain evidence="3">ChiGjej1B1-13045</strain>
    </source>
</reference>
<sequence length="567" mass="63753">MKKIKMKLLMVILVIAALGIYYYAALPAINIHSTEFWVFLLVLGVLAALIFIKRKNLSRYELKESKGLKVILGIIGLILIVYLAGLLLSSPIVNAKKYQQLMTVETGEFTKDIEELSFDQIPLLDKDSAELLGDRKMGSMVDMVSQFEVDELYSQINYQDRPVRVSPLKYASLIKWFTNQGEGIPAYIKIDMATQNTELVKLDQGMKYTTSDHFNRNIYRHLRFKYPTYIFNDLSFEIDEEGVPYWICPVKKYNIGLFGGETVGRVVLCNAITGETQDYAIEDAPQWIDRAYSADLLVQLYDYHGTLKHGYLNSVLGQKDCLRTTDGYNYLAIEDDVWVYTGVTSITGDQSNVGFVLMNQRTMETRFYEVEGATEASAMSSAEGQVQNLHYKATFPLLLNISGEPTYFIALKDDAGLVKKYAMVNVQKYQIVAIGDTVSECEENYTTLMYENGIKQTPEDTRDIKTLTARITKIAQGVIEGNSHYYIMLEGSDAIFDIPVVDFIDIIRYDVEDEVTIEYKEGEQSNTVLSLNGIGKASGRSAQSGDTAADPEEGGEDSAVPDGRVEE</sequence>
<evidence type="ECO:0000313" key="3">
    <source>
        <dbReference type="EMBL" id="HIZ14228.1"/>
    </source>
</evidence>
<keyword evidence="2" id="KW-0812">Transmembrane</keyword>
<dbReference type="EMBL" id="DXCD01000254">
    <property type="protein sequence ID" value="HIZ14228.1"/>
    <property type="molecule type" value="Genomic_DNA"/>
</dbReference>
<feature type="region of interest" description="Disordered" evidence="1">
    <location>
        <begin position="530"/>
        <end position="567"/>
    </location>
</feature>
<name>A0A9D2DC37_9FIRM</name>
<evidence type="ECO:0000256" key="1">
    <source>
        <dbReference type="SAM" id="MobiDB-lite"/>
    </source>
</evidence>
<gene>
    <name evidence="3" type="ORF">H9817_09930</name>
</gene>
<protein>
    <submittedName>
        <fullName evidence="3">CvpA family protein</fullName>
    </submittedName>
</protein>
<dbReference type="Proteomes" id="UP000824017">
    <property type="component" value="Unassembled WGS sequence"/>
</dbReference>
<feature type="transmembrane region" description="Helical" evidence="2">
    <location>
        <begin position="7"/>
        <end position="24"/>
    </location>
</feature>
<organism evidence="3 4">
    <name type="scientific">Candidatus Mediterraneibacter stercorigallinarum</name>
    <dbReference type="NCBI Taxonomy" id="2838686"/>
    <lineage>
        <taxon>Bacteria</taxon>
        <taxon>Bacillati</taxon>
        <taxon>Bacillota</taxon>
        <taxon>Clostridia</taxon>
        <taxon>Lachnospirales</taxon>
        <taxon>Lachnospiraceae</taxon>
        <taxon>Mediterraneibacter</taxon>
    </lineage>
</organism>
<evidence type="ECO:0000313" key="4">
    <source>
        <dbReference type="Proteomes" id="UP000824017"/>
    </source>
</evidence>
<comment type="caution">
    <text evidence="3">The sequence shown here is derived from an EMBL/GenBank/DDBJ whole genome shotgun (WGS) entry which is preliminary data.</text>
</comment>
<reference evidence="3" key="2">
    <citation type="submission" date="2021-04" db="EMBL/GenBank/DDBJ databases">
        <authorList>
            <person name="Gilroy R."/>
        </authorList>
    </citation>
    <scope>NUCLEOTIDE SEQUENCE</scope>
    <source>
        <strain evidence="3">ChiGjej1B1-13045</strain>
    </source>
</reference>
<evidence type="ECO:0000256" key="2">
    <source>
        <dbReference type="SAM" id="Phobius"/>
    </source>
</evidence>
<feature type="transmembrane region" description="Helical" evidence="2">
    <location>
        <begin position="36"/>
        <end position="52"/>
    </location>
</feature>
<keyword evidence="2" id="KW-0472">Membrane</keyword>
<accession>A0A9D2DC37</accession>
<keyword evidence="2" id="KW-1133">Transmembrane helix</keyword>